<feature type="compositionally biased region" description="Basic and acidic residues" evidence="1">
    <location>
        <begin position="32"/>
        <end position="59"/>
    </location>
</feature>
<gene>
    <name evidence="2" type="ORF">O3I_025755</name>
</gene>
<name>K0F061_NOCB7</name>
<proteinExistence type="predicted"/>
<protein>
    <submittedName>
        <fullName evidence="2">Uncharacterized protein</fullName>
    </submittedName>
</protein>
<sequence length="143" mass="16544">MPMAQEIVMNDHRLGTRNPYAGPGSSRSTKYQQDKPAPERRERTRAGNVERTRVTRDHDTIRQWAERRGATPATMPGIAYGGPMGSLRLDFPGYGGAVLRPVDWDEWFATFEERHLHFRYQEQLPDGTPSNFNRLERSTRDER</sequence>
<dbReference type="AlphaFoldDB" id="K0F061"/>
<feature type="region of interest" description="Disordered" evidence="1">
    <location>
        <begin position="122"/>
        <end position="143"/>
    </location>
</feature>
<accession>K0F061</accession>
<dbReference type="Proteomes" id="UP000006304">
    <property type="component" value="Chromosome"/>
</dbReference>
<organism evidence="2 3">
    <name type="scientific">Nocardia brasiliensis (strain ATCC 700358 / HUJEG-1)</name>
    <dbReference type="NCBI Taxonomy" id="1133849"/>
    <lineage>
        <taxon>Bacteria</taxon>
        <taxon>Bacillati</taxon>
        <taxon>Actinomycetota</taxon>
        <taxon>Actinomycetes</taxon>
        <taxon>Mycobacteriales</taxon>
        <taxon>Nocardiaceae</taxon>
        <taxon>Nocardia</taxon>
    </lineage>
</organism>
<reference evidence="2 3" key="1">
    <citation type="journal article" date="2012" name="J. Bacteriol.">
        <title>Complete genome sequence of Nocardia brasiliensis HUJEG-1.</title>
        <authorList>
            <person name="Vera-Cabrera L."/>
            <person name="Ortiz-Lopez R."/>
            <person name="Elizondo-Gonzalez R."/>
            <person name="Perez-Maya A.A."/>
            <person name="Ocampo-Candiani J."/>
        </authorList>
    </citation>
    <scope>NUCLEOTIDE SEQUENCE [LARGE SCALE GENOMIC DNA]</scope>
    <source>
        <strain evidence="3">ATCC 700358</strain>
    </source>
</reference>
<keyword evidence="3" id="KW-1185">Reference proteome</keyword>
<dbReference type="EMBL" id="CP003876">
    <property type="protein sequence ID" value="AFU03102.1"/>
    <property type="molecule type" value="Genomic_DNA"/>
</dbReference>
<dbReference type="STRING" id="1133849.O3I_025755"/>
<evidence type="ECO:0000313" key="3">
    <source>
        <dbReference type="Proteomes" id="UP000006304"/>
    </source>
</evidence>
<dbReference type="HOGENOM" id="CLU_1842838_0_0_11"/>
<feature type="region of interest" description="Disordered" evidence="1">
    <location>
        <begin position="1"/>
        <end position="59"/>
    </location>
</feature>
<evidence type="ECO:0000256" key="1">
    <source>
        <dbReference type="SAM" id="MobiDB-lite"/>
    </source>
</evidence>
<dbReference type="eggNOG" id="ENOG5032Y6R">
    <property type="taxonomic scope" value="Bacteria"/>
</dbReference>
<evidence type="ECO:0000313" key="2">
    <source>
        <dbReference type="EMBL" id="AFU03102.1"/>
    </source>
</evidence>
<dbReference type="KEGG" id="nbr:O3I_025755"/>
<feature type="compositionally biased region" description="Basic and acidic residues" evidence="1">
    <location>
        <begin position="134"/>
        <end position="143"/>
    </location>
</feature>